<reference evidence="1" key="2">
    <citation type="journal article" date="2015" name="Data Brief">
        <title>Shoot transcriptome of the giant reed, Arundo donax.</title>
        <authorList>
            <person name="Barrero R.A."/>
            <person name="Guerrero F.D."/>
            <person name="Moolhuijzen P."/>
            <person name="Goolsby J.A."/>
            <person name="Tidwell J."/>
            <person name="Bellgard S.E."/>
            <person name="Bellgard M.I."/>
        </authorList>
    </citation>
    <scope>NUCLEOTIDE SEQUENCE</scope>
    <source>
        <tissue evidence="1">Shoot tissue taken approximately 20 cm above the soil surface</tissue>
    </source>
</reference>
<dbReference type="EMBL" id="GBRH01205199">
    <property type="protein sequence ID" value="JAD92696.1"/>
    <property type="molecule type" value="Transcribed_RNA"/>
</dbReference>
<name>A0A0A9DY26_ARUDO</name>
<protein>
    <submittedName>
        <fullName evidence="1">Uncharacterized protein</fullName>
    </submittedName>
</protein>
<organism evidence="1">
    <name type="scientific">Arundo donax</name>
    <name type="common">Giant reed</name>
    <name type="synonym">Donax arundinaceus</name>
    <dbReference type="NCBI Taxonomy" id="35708"/>
    <lineage>
        <taxon>Eukaryota</taxon>
        <taxon>Viridiplantae</taxon>
        <taxon>Streptophyta</taxon>
        <taxon>Embryophyta</taxon>
        <taxon>Tracheophyta</taxon>
        <taxon>Spermatophyta</taxon>
        <taxon>Magnoliopsida</taxon>
        <taxon>Liliopsida</taxon>
        <taxon>Poales</taxon>
        <taxon>Poaceae</taxon>
        <taxon>PACMAD clade</taxon>
        <taxon>Arundinoideae</taxon>
        <taxon>Arundineae</taxon>
        <taxon>Arundo</taxon>
    </lineage>
</organism>
<proteinExistence type="predicted"/>
<dbReference type="AlphaFoldDB" id="A0A0A9DY26"/>
<sequence length="36" mass="4240">MIRWINTRIACVPKFQRSGGLRKSSFQEEKDVMAKK</sequence>
<evidence type="ECO:0000313" key="1">
    <source>
        <dbReference type="EMBL" id="JAD92696.1"/>
    </source>
</evidence>
<reference evidence="1" key="1">
    <citation type="submission" date="2014-09" db="EMBL/GenBank/DDBJ databases">
        <authorList>
            <person name="Magalhaes I.L.F."/>
            <person name="Oliveira U."/>
            <person name="Santos F.R."/>
            <person name="Vidigal T.H.D.A."/>
            <person name="Brescovit A.D."/>
            <person name="Santos A.J."/>
        </authorList>
    </citation>
    <scope>NUCLEOTIDE SEQUENCE</scope>
    <source>
        <tissue evidence="1">Shoot tissue taken approximately 20 cm above the soil surface</tissue>
    </source>
</reference>
<accession>A0A0A9DY26</accession>